<keyword evidence="2" id="KW-1185">Reference proteome</keyword>
<comment type="caution">
    <text evidence="1">The sequence shown here is derived from an EMBL/GenBank/DDBJ whole genome shotgun (WGS) entry which is preliminary data.</text>
</comment>
<dbReference type="EMBL" id="BMXE01000001">
    <property type="protein sequence ID" value="GHB17725.1"/>
    <property type="molecule type" value="Genomic_DNA"/>
</dbReference>
<evidence type="ECO:0000313" key="2">
    <source>
        <dbReference type="Proteomes" id="UP000637980"/>
    </source>
</evidence>
<sequence length="364" mass="40856">MTVSKMMNETTVRYEVIDPIIRELGYKRGSQAYLELERKLNYPYKCIGHRKEKKDLPIGYPDYFCGLEGRRGSFVVEAKSTDQKISQSHREQAHSYATHPEIAADYFVLCDGHSFQIYETLAGISSPPVVNVPVGKLERRKHEIFNILRPENLQMLCRKEHDTGLQLSEGLRSNVTITNGQYTLSEIRLYAYANGVDVMPKLEGTPAGDEFKNMLNLQSALISRIEQGRCYRNDEGRITADISFSGSTKNNDAAMKQFGISELKFITNDEFISSNSSFPTLFETNFEFGVTKGELILPFLGDAFPSPQNLSAHNFIRAALHLSGNKIVGTADSFTNLHMPSLNPTSGDIELKLVGKYALSCDLR</sequence>
<dbReference type="Proteomes" id="UP000637980">
    <property type="component" value="Unassembled WGS sequence"/>
</dbReference>
<evidence type="ECO:0008006" key="3">
    <source>
        <dbReference type="Google" id="ProtNLM"/>
    </source>
</evidence>
<name>A0ABQ3DYE2_9HYPH</name>
<evidence type="ECO:0000313" key="1">
    <source>
        <dbReference type="EMBL" id="GHB17725.1"/>
    </source>
</evidence>
<dbReference type="RefSeq" id="WP_189434515.1">
    <property type="nucleotide sequence ID" value="NZ_BMXE01000001.1"/>
</dbReference>
<accession>A0ABQ3DYE2</accession>
<organism evidence="1 2">
    <name type="scientific">Pseudovibrio japonicus</name>
    <dbReference type="NCBI Taxonomy" id="366534"/>
    <lineage>
        <taxon>Bacteria</taxon>
        <taxon>Pseudomonadati</taxon>
        <taxon>Pseudomonadota</taxon>
        <taxon>Alphaproteobacteria</taxon>
        <taxon>Hyphomicrobiales</taxon>
        <taxon>Stappiaceae</taxon>
        <taxon>Pseudovibrio</taxon>
    </lineage>
</organism>
<reference evidence="2" key="1">
    <citation type="journal article" date="2019" name="Int. J. Syst. Evol. Microbiol.">
        <title>The Global Catalogue of Microorganisms (GCM) 10K type strain sequencing project: providing services to taxonomists for standard genome sequencing and annotation.</title>
        <authorList>
            <consortium name="The Broad Institute Genomics Platform"/>
            <consortium name="The Broad Institute Genome Sequencing Center for Infectious Disease"/>
            <person name="Wu L."/>
            <person name="Ma J."/>
        </authorList>
    </citation>
    <scope>NUCLEOTIDE SEQUENCE [LARGE SCALE GENOMIC DNA]</scope>
    <source>
        <strain evidence="2">KCTC 12861</strain>
    </source>
</reference>
<gene>
    <name evidence="1" type="ORF">GCM10007094_01660</name>
</gene>
<protein>
    <recommendedName>
        <fullName evidence="3">Type I restriction enzyme R protein N-terminal domain-containing protein</fullName>
    </recommendedName>
</protein>
<dbReference type="Gene3D" id="3.90.1570.30">
    <property type="match status" value="1"/>
</dbReference>
<proteinExistence type="predicted"/>